<dbReference type="HOGENOM" id="CLU_087258_1_0_14"/>
<dbReference type="BioCyc" id="MHAE859194:G1GR7-192-MONOMER"/>
<evidence type="ECO:0000313" key="2">
    <source>
        <dbReference type="Proteomes" id="UP000007952"/>
    </source>
</evidence>
<sequence>MTFATKLASVSSVATGAVGTGVGGAYYSSLETIESKLKGKILGNYENFKSTWDHKHDQLKKESGVLSEDLKGIKDGKGISLYCQKNYSSTYKSIFFKKGNDSLLKETEKWCTQTFKDQLSVGIGSNGKVLDVDSETTDAAEFKTNYKKLKDHTITEGKLPKSLQDLAPKASEESESKWKLLQSYCKEIQKKYLIVETLEDFKVAKKYCIKAGT</sequence>
<reference key="2">
    <citation type="submission" date="2011-05" db="EMBL/GenBank/DDBJ databases">
        <title>The Genome of Mycoplasma haemofelis Strain Ohio2, a pathogenic hemoplasma of the cat.</title>
        <authorList>
            <person name="Santos A.P."/>
            <person name="Guimaraes A.M.S."/>
            <person name="SanMiguel P.J."/>
            <person name="Martin S.W."/>
            <person name="Messick J.B."/>
        </authorList>
    </citation>
    <scope>NUCLEOTIDE SEQUENCE</scope>
    <source>
        <strain>Ohio2</strain>
    </source>
</reference>
<dbReference type="AlphaFoldDB" id="F6FG27"/>
<dbReference type="EMBL" id="CP002808">
    <property type="protein sequence ID" value="AEG72493.1"/>
    <property type="molecule type" value="Genomic_DNA"/>
</dbReference>
<organism evidence="1 2">
    <name type="scientific">Mycoplasma haemofelis (strain Ohio2)</name>
    <dbReference type="NCBI Taxonomy" id="859194"/>
    <lineage>
        <taxon>Bacteria</taxon>
        <taxon>Bacillati</taxon>
        <taxon>Mycoplasmatota</taxon>
        <taxon>Mollicutes</taxon>
        <taxon>Mycoplasmataceae</taxon>
        <taxon>Mycoplasma</taxon>
    </lineage>
</organism>
<name>F6FG27_MYCHI</name>
<proteinExistence type="predicted"/>
<dbReference type="STRING" id="859194.MHF_0194"/>
<protein>
    <submittedName>
        <fullName evidence="1">Uncharacterized protein</fullName>
    </submittedName>
</protein>
<reference evidence="1 2" key="1">
    <citation type="journal article" date="2011" name="J. Bacteriol.">
        <title>Complete genome sequences of two hemotropic Mycoplasmas, Mycoplasma haemofelis strain Ohio2 and Mycoplasma suis strain Illinois.</title>
        <authorList>
            <person name="Messick J.B."/>
            <person name="Santos A.P."/>
            <person name="Guimaraes A.M."/>
        </authorList>
    </citation>
    <scope>NUCLEOTIDE SEQUENCE [LARGE SCALE GENOMIC DNA]</scope>
    <source>
        <strain evidence="1 2">Ohio2</strain>
    </source>
</reference>
<dbReference type="KEGG" id="mhf:MHF_0194"/>
<evidence type="ECO:0000313" key="1">
    <source>
        <dbReference type="EMBL" id="AEG72493.1"/>
    </source>
</evidence>
<dbReference type="Proteomes" id="UP000007952">
    <property type="component" value="Chromosome"/>
</dbReference>
<gene>
    <name evidence="1" type="ordered locus">MHF_0194</name>
</gene>
<accession>F6FG27</accession>